<feature type="region of interest" description="Disordered" evidence="1">
    <location>
        <begin position="107"/>
        <end position="128"/>
    </location>
</feature>
<evidence type="ECO:0000313" key="3">
    <source>
        <dbReference type="Proteomes" id="UP000184608"/>
    </source>
</evidence>
<dbReference type="PANTHER" id="PTHR43861">
    <property type="entry name" value="TRANS-ACONITATE 2-METHYLTRANSFERASE-RELATED"/>
    <property type="match status" value="1"/>
</dbReference>
<gene>
    <name evidence="2" type="ORF">VA7868_00877</name>
</gene>
<dbReference type="GO" id="GO:0032259">
    <property type="term" value="P:methylation"/>
    <property type="evidence" value="ECO:0007669"/>
    <property type="project" value="UniProtKB-KW"/>
</dbReference>
<dbReference type="InterPro" id="IPR029063">
    <property type="entry name" value="SAM-dependent_MTases_sf"/>
</dbReference>
<dbReference type="EMBL" id="FQXZ01000007">
    <property type="protein sequence ID" value="SHH91233.1"/>
    <property type="molecule type" value="Genomic_DNA"/>
</dbReference>
<dbReference type="AlphaFoldDB" id="A0A1M5WW52"/>
<dbReference type="CDD" id="cd02440">
    <property type="entry name" value="AdoMet_MTases"/>
    <property type="match status" value="1"/>
</dbReference>
<dbReference type="STRING" id="1216006.VA7868_00877"/>
<dbReference type="RefSeq" id="WP_245796774.1">
    <property type="nucleotide sequence ID" value="NZ_FQXZ01000007.1"/>
</dbReference>
<reference evidence="2 3" key="1">
    <citation type="submission" date="2016-11" db="EMBL/GenBank/DDBJ databases">
        <authorList>
            <person name="Jaros S."/>
            <person name="Januszkiewicz K."/>
            <person name="Wedrychowicz H."/>
        </authorList>
    </citation>
    <scope>NUCLEOTIDE SEQUENCE [LARGE SCALE GENOMIC DNA]</scope>
    <source>
        <strain evidence="2 3">CECT 7868</strain>
    </source>
</reference>
<keyword evidence="3" id="KW-1185">Reference proteome</keyword>
<organism evidence="2 3">
    <name type="scientific">Vibrio aerogenes CECT 7868</name>
    <dbReference type="NCBI Taxonomy" id="1216006"/>
    <lineage>
        <taxon>Bacteria</taxon>
        <taxon>Pseudomonadati</taxon>
        <taxon>Pseudomonadota</taxon>
        <taxon>Gammaproteobacteria</taxon>
        <taxon>Vibrionales</taxon>
        <taxon>Vibrionaceae</taxon>
        <taxon>Vibrio</taxon>
    </lineage>
</organism>
<accession>A0A1M5WW52</accession>
<evidence type="ECO:0000256" key="1">
    <source>
        <dbReference type="SAM" id="MobiDB-lite"/>
    </source>
</evidence>
<protein>
    <submittedName>
        <fullName evidence="2">Methyltransferase domain protein</fullName>
    </submittedName>
</protein>
<dbReference type="GO" id="GO:0008168">
    <property type="term" value="F:methyltransferase activity"/>
    <property type="evidence" value="ECO:0007669"/>
    <property type="project" value="UniProtKB-KW"/>
</dbReference>
<keyword evidence="2" id="KW-0808">Transferase</keyword>
<dbReference type="SUPFAM" id="SSF53335">
    <property type="entry name" value="S-adenosyl-L-methionine-dependent methyltransferases"/>
    <property type="match status" value="1"/>
</dbReference>
<dbReference type="Gene3D" id="3.40.50.150">
    <property type="entry name" value="Vaccinia Virus protein VP39"/>
    <property type="match status" value="1"/>
</dbReference>
<keyword evidence="2" id="KW-0489">Methyltransferase</keyword>
<sequence>MITSNIRETAKAYDSYHGIGLYCTRYPQANARVLNTIFDVLSKMPKPCRVLDYGCGYGRYLYPILKQTQHHVYGYDISEVAISQALTNLNEFQERMSLFNHHETLDDALNHGDHNNSNHNKSDHNKSDHAGKIDAGLLLFGVLSHLKGKDERCRLLKWFYQHLHPDHGRLILSVPNRRRRFLYHQWQTKRHHPEIPAGDITYHRHQSGRKIPLYYHLYQCHELTSELEEAGFELEHLTAESFFPERTVLNSPLLSKLDHRLCECLPVSAGYGILAVARRRT</sequence>
<evidence type="ECO:0000313" key="2">
    <source>
        <dbReference type="EMBL" id="SHH91233.1"/>
    </source>
</evidence>
<proteinExistence type="predicted"/>
<dbReference type="Pfam" id="PF13489">
    <property type="entry name" value="Methyltransf_23"/>
    <property type="match status" value="1"/>
</dbReference>
<dbReference type="Proteomes" id="UP000184608">
    <property type="component" value="Unassembled WGS sequence"/>
</dbReference>
<name>A0A1M5WW52_9VIBR</name>